<keyword evidence="3" id="KW-1185">Reference proteome</keyword>
<dbReference type="HOGENOM" id="CLU_3235879_0_0_5"/>
<dbReference type="KEGG" id="mcg:GL4_1386"/>
<dbReference type="EMBL" id="AP014648">
    <property type="protein sequence ID" value="BAQ16844.1"/>
    <property type="molecule type" value="Genomic_DNA"/>
</dbReference>
<dbReference type="Proteomes" id="UP000031643">
    <property type="component" value="Chromosome"/>
</dbReference>
<evidence type="ECO:0000313" key="3">
    <source>
        <dbReference type="Proteomes" id="UP000031643"/>
    </source>
</evidence>
<reference evidence="2 3" key="1">
    <citation type="submission" date="2014-09" db="EMBL/GenBank/DDBJ databases">
        <title>Genome sequencing of Methyloceanibacter caenitepidi Gela4.</title>
        <authorList>
            <person name="Takeuchi M."/>
            <person name="Susumu S."/>
            <person name="Kamagata Y."/>
            <person name="Oshima K."/>
            <person name="Hattori M."/>
            <person name="Iwasaki W."/>
        </authorList>
    </citation>
    <scope>NUCLEOTIDE SEQUENCE [LARGE SCALE GENOMIC DNA]</scope>
    <source>
        <strain evidence="2 3">Gela4</strain>
    </source>
</reference>
<sequence>MQSRLSRSHALRCHVPQGEGRPQLRAADGLVAYSCRGPGTRSR</sequence>
<feature type="compositionally biased region" description="Basic residues" evidence="1">
    <location>
        <begin position="1"/>
        <end position="12"/>
    </location>
</feature>
<name>A0A0A8K4C7_9HYPH</name>
<accession>A0A0A8K4C7</accession>
<proteinExistence type="predicted"/>
<dbReference type="AlphaFoldDB" id="A0A0A8K4C7"/>
<evidence type="ECO:0000256" key="1">
    <source>
        <dbReference type="SAM" id="MobiDB-lite"/>
    </source>
</evidence>
<feature type="region of interest" description="Disordered" evidence="1">
    <location>
        <begin position="1"/>
        <end position="23"/>
    </location>
</feature>
<gene>
    <name evidence="2" type="ORF">GL4_1386</name>
</gene>
<protein>
    <submittedName>
        <fullName evidence="2">Uncharacterized protein</fullName>
    </submittedName>
</protein>
<organism evidence="2 3">
    <name type="scientific">Methyloceanibacter caenitepidi</name>
    <dbReference type="NCBI Taxonomy" id="1384459"/>
    <lineage>
        <taxon>Bacteria</taxon>
        <taxon>Pseudomonadati</taxon>
        <taxon>Pseudomonadota</taxon>
        <taxon>Alphaproteobacteria</taxon>
        <taxon>Hyphomicrobiales</taxon>
        <taxon>Hyphomicrobiaceae</taxon>
        <taxon>Methyloceanibacter</taxon>
    </lineage>
</organism>
<evidence type="ECO:0000313" key="2">
    <source>
        <dbReference type="EMBL" id="BAQ16844.1"/>
    </source>
</evidence>